<dbReference type="AlphaFoldDB" id="A0A1R3T651"/>
<organism evidence="2 3">
    <name type="scientific">Proteiniphilum saccharofermentans</name>
    <dbReference type="NCBI Taxonomy" id="1642647"/>
    <lineage>
        <taxon>Bacteria</taxon>
        <taxon>Pseudomonadati</taxon>
        <taxon>Bacteroidota</taxon>
        <taxon>Bacteroidia</taxon>
        <taxon>Bacteroidales</taxon>
        <taxon>Dysgonomonadaceae</taxon>
        <taxon>Proteiniphilum</taxon>
    </lineage>
</organism>
<keyword evidence="1" id="KW-1133">Transmembrane helix</keyword>
<dbReference type="EMBL" id="LT605205">
    <property type="protein sequence ID" value="SCD21702.1"/>
    <property type="molecule type" value="Genomic_DNA"/>
</dbReference>
<keyword evidence="3" id="KW-1185">Reference proteome</keyword>
<accession>A0A1R3T651</accession>
<feature type="transmembrane region" description="Helical" evidence="1">
    <location>
        <begin position="6"/>
        <end position="25"/>
    </location>
</feature>
<name>A0A1R3T651_9BACT</name>
<sequence length="73" mass="8216">MIKILILGFAILFIAILLMGIRVFFTKKGEFPSLHIGDSKPLQDKGIHCATSQDSEISRRESPIEKMLKSENI</sequence>
<dbReference type="STRING" id="1642647.PSM36_2908"/>
<protein>
    <submittedName>
        <fullName evidence="2">Putative membrane protein</fullName>
    </submittedName>
</protein>
<evidence type="ECO:0000256" key="1">
    <source>
        <dbReference type="SAM" id="Phobius"/>
    </source>
</evidence>
<evidence type="ECO:0000313" key="2">
    <source>
        <dbReference type="EMBL" id="SCD21702.1"/>
    </source>
</evidence>
<keyword evidence="1" id="KW-0812">Transmembrane</keyword>
<reference evidence="2 3" key="1">
    <citation type="submission" date="2016-08" db="EMBL/GenBank/DDBJ databases">
        <authorList>
            <person name="Seilhamer J.J."/>
        </authorList>
    </citation>
    <scope>NUCLEOTIDE SEQUENCE [LARGE SCALE GENOMIC DNA]</scope>
    <source>
        <strain evidence="2">M3/6</strain>
    </source>
</reference>
<dbReference type="Proteomes" id="UP000187464">
    <property type="component" value="Chromosome I"/>
</dbReference>
<evidence type="ECO:0000313" key="3">
    <source>
        <dbReference type="Proteomes" id="UP000187464"/>
    </source>
</evidence>
<proteinExistence type="predicted"/>
<dbReference type="KEGG" id="psac:PSM36_2908"/>
<dbReference type="RefSeq" id="WP_076931483.1">
    <property type="nucleotide sequence ID" value="NZ_DAMBAO010000026.1"/>
</dbReference>
<gene>
    <name evidence="2" type="ORF">PSM36_2908</name>
</gene>
<keyword evidence="1" id="KW-0472">Membrane</keyword>